<gene>
    <name evidence="2" type="ORF">ACFSKK_04665</name>
</gene>
<evidence type="ECO:0000313" key="3">
    <source>
        <dbReference type="Proteomes" id="UP001597318"/>
    </source>
</evidence>
<keyword evidence="1" id="KW-1133">Transmembrane helix</keyword>
<sequence length="144" mass="16461">MRIFQGIVTGLISGTVLGLFLKLVETITNLKVYTLLLNIDFIYIGYIPEILEFIVHLAVSVMIGIIFVFLTHFLKLVKVKQQVLLSCFLTVPTVFLYFPLTIVSIKETPELLDFTAILWWTLGHLLYALILPIPLRFFSKSTIK</sequence>
<name>A0ABW5BSB1_9BACI</name>
<proteinExistence type="predicted"/>
<keyword evidence="3" id="KW-1185">Reference proteome</keyword>
<dbReference type="Proteomes" id="UP001597318">
    <property type="component" value="Unassembled WGS sequence"/>
</dbReference>
<protein>
    <recommendedName>
        <fullName evidence="4">DUF1440 domain-containing protein</fullName>
    </recommendedName>
</protein>
<dbReference type="EMBL" id="JBHUIK010000001">
    <property type="protein sequence ID" value="MFD2213007.1"/>
    <property type="molecule type" value="Genomic_DNA"/>
</dbReference>
<keyword evidence="1" id="KW-0812">Transmembrane</keyword>
<feature type="transmembrane region" description="Helical" evidence="1">
    <location>
        <begin position="53"/>
        <end position="71"/>
    </location>
</feature>
<evidence type="ECO:0000256" key="1">
    <source>
        <dbReference type="SAM" id="Phobius"/>
    </source>
</evidence>
<evidence type="ECO:0008006" key="4">
    <source>
        <dbReference type="Google" id="ProtNLM"/>
    </source>
</evidence>
<evidence type="ECO:0000313" key="2">
    <source>
        <dbReference type="EMBL" id="MFD2213007.1"/>
    </source>
</evidence>
<dbReference type="RefSeq" id="WP_379050326.1">
    <property type="nucleotide sequence ID" value="NZ_JBHUIK010000001.1"/>
</dbReference>
<comment type="caution">
    <text evidence="2">The sequence shown here is derived from an EMBL/GenBank/DDBJ whole genome shotgun (WGS) entry which is preliminary data.</text>
</comment>
<feature type="transmembrane region" description="Helical" evidence="1">
    <location>
        <begin position="6"/>
        <end position="23"/>
    </location>
</feature>
<reference evidence="3" key="1">
    <citation type="journal article" date="2019" name="Int. J. Syst. Evol. Microbiol.">
        <title>The Global Catalogue of Microorganisms (GCM) 10K type strain sequencing project: providing services to taxonomists for standard genome sequencing and annotation.</title>
        <authorList>
            <consortium name="The Broad Institute Genomics Platform"/>
            <consortium name="The Broad Institute Genome Sequencing Center for Infectious Disease"/>
            <person name="Wu L."/>
            <person name="Ma J."/>
        </authorList>
    </citation>
    <scope>NUCLEOTIDE SEQUENCE [LARGE SCALE GENOMIC DNA]</scope>
    <source>
        <strain evidence="3">CGMCC 1.15474</strain>
    </source>
</reference>
<feature type="transmembrane region" description="Helical" evidence="1">
    <location>
        <begin position="117"/>
        <end position="138"/>
    </location>
</feature>
<accession>A0ABW5BSB1</accession>
<organism evidence="2 3">
    <name type="scientific">Metabacillus endolithicus</name>
    <dbReference type="NCBI Taxonomy" id="1535204"/>
    <lineage>
        <taxon>Bacteria</taxon>
        <taxon>Bacillati</taxon>
        <taxon>Bacillota</taxon>
        <taxon>Bacilli</taxon>
        <taxon>Bacillales</taxon>
        <taxon>Bacillaceae</taxon>
        <taxon>Metabacillus</taxon>
    </lineage>
</organism>
<feature type="transmembrane region" description="Helical" evidence="1">
    <location>
        <begin position="83"/>
        <end position="105"/>
    </location>
</feature>
<keyword evidence="1" id="KW-0472">Membrane</keyword>